<accession>A0ACC1RWQ2</accession>
<keyword evidence="2" id="KW-1185">Reference proteome</keyword>
<protein>
    <submittedName>
        <fullName evidence="1">Uncharacterized protein</fullName>
    </submittedName>
</protein>
<organism evidence="1 2">
    <name type="scientific">Phlebia brevispora</name>
    <dbReference type="NCBI Taxonomy" id="194682"/>
    <lineage>
        <taxon>Eukaryota</taxon>
        <taxon>Fungi</taxon>
        <taxon>Dikarya</taxon>
        <taxon>Basidiomycota</taxon>
        <taxon>Agaricomycotina</taxon>
        <taxon>Agaricomycetes</taxon>
        <taxon>Polyporales</taxon>
        <taxon>Meruliaceae</taxon>
        <taxon>Phlebia</taxon>
    </lineage>
</organism>
<evidence type="ECO:0000313" key="1">
    <source>
        <dbReference type="EMBL" id="KAJ3527305.1"/>
    </source>
</evidence>
<dbReference type="EMBL" id="JANHOG010002098">
    <property type="protein sequence ID" value="KAJ3527305.1"/>
    <property type="molecule type" value="Genomic_DNA"/>
</dbReference>
<dbReference type="Proteomes" id="UP001148662">
    <property type="component" value="Unassembled WGS sequence"/>
</dbReference>
<proteinExistence type="predicted"/>
<evidence type="ECO:0000313" key="2">
    <source>
        <dbReference type="Proteomes" id="UP001148662"/>
    </source>
</evidence>
<name>A0ACC1RWQ2_9APHY</name>
<gene>
    <name evidence="1" type="ORF">NM688_g8146</name>
</gene>
<reference evidence="1" key="1">
    <citation type="submission" date="2022-07" db="EMBL/GenBank/DDBJ databases">
        <title>Genome Sequence of Phlebia brevispora.</title>
        <authorList>
            <person name="Buettner E."/>
        </authorList>
    </citation>
    <scope>NUCLEOTIDE SEQUENCE</scope>
    <source>
        <strain evidence="1">MPL23</strain>
    </source>
</reference>
<comment type="caution">
    <text evidence="1">The sequence shown here is derived from an EMBL/GenBank/DDBJ whole genome shotgun (WGS) entry which is preliminary data.</text>
</comment>
<sequence length="424" mass="48236">MTDYTSQTWGHRREAETQLFCIVFLLQFLYNVVKRWWSTGPTQRRSDSNSVVHPTGHEKFCCGPSFIADLLCNNAINFTILDACPPITLIRLASSCRDADAVVKCYRRFRFDIDPLLASFFKDTGAFRNLQAKTGMLISGSTALQLFLRTTYPDSDLDLYVHRDHRLLVGQYLLDAGYTFMHNRNQAPDFLEAASEDFIDSVTGDYSRMYGVATVFTFQNAEFKTVQVILAVSSPLAVILLYHSTCVLNIVTYNMAFCLYPRATLGDRCSLVLRSDEVLDPSVMRKYVKRGFQFAISTRQEDVAFLPGQLRWLGDSHCWTIPLNASMINVVTEADSLTNSSWRLIDAPRVRIEFDTLTGPGFRDVYVVGDPTIRAIFTAFLLFSNALLENGISYDFDLEFRRFCNFWFLTQSFADLSLCSKSLC</sequence>